<dbReference type="Pfam" id="PF02878">
    <property type="entry name" value="PGM_PMM_I"/>
    <property type="match status" value="1"/>
</dbReference>
<dbReference type="InterPro" id="IPR005846">
    <property type="entry name" value="A-D-PHexomutase_a/b/a-III"/>
</dbReference>
<sequence length="583" mass="64362">MMGREIADALDSMILSASGWRKIFTEDREEESLDPSINEVDGWIAYVAGIAFSRYLKEINAEASPRVLLARDTRPTGGALVSHVTLGLSSQEVEYAYIGIVTLPEVLAYVRASGEYDAFFYVSASHNPVGYNGFKFGLADGGVLGGEASVRVITIFRALLAEEFAYLCPLESTPILADSALKLRASQSYRESLVGSLLNLENNHIDKLRSAIQQAGGFGVVIDFNGSARINSIDQSVLESLGVQVHKMGGQLGQFHHAIVPEGDSLALCQSELERMFQVDPRYQLGIVVDCDGDRGNLVYIDGEGKAQVMDAQTTFSLSVLAMLAYTAMRPSEQEISIVVNDATSLRIEDICDRFGVTCHRSETGEANVLAQATHLRHCHHLVPIAGEGSNGGTIIHPSTVRDPLTTLLALINLLFMEHDGTTLMHYAQKRLGVAPSYWTIADILAHLPAYQTTSVVAPEALVKTTSTPYELKRAYVELLASVWAQWQAEHPRDRLSHYKIFHYEGREDFPVLQAPALGGMRIHLYDVDGELVVAFWLRGSKTEPMLRLMVDTKREPLVENEAKWRKLHRDLIERADAHAQRG</sequence>
<dbReference type="InterPro" id="IPR050060">
    <property type="entry name" value="Phosphoglucosamine_mutase"/>
</dbReference>
<feature type="domain" description="Alpha-D-phosphohexomutase alpha/beta/alpha" evidence="4">
    <location>
        <begin position="43"/>
        <end position="157"/>
    </location>
</feature>
<comment type="cofactor">
    <cofactor evidence="1">
        <name>Mg(2+)</name>
        <dbReference type="ChEBI" id="CHEBI:18420"/>
    </cofactor>
</comment>
<reference evidence="6" key="1">
    <citation type="submission" date="2020-03" db="EMBL/GenBank/DDBJ databases">
        <title>Spirochaetal bacteria isolated from arthropods constitute a novel genus Entomospira genus novum within the order Spirochaetales.</title>
        <authorList>
            <person name="Grana-Miraglia L."/>
            <person name="Sikutova S."/>
            <person name="Fingerle V."/>
            <person name="Sing A."/>
            <person name="Castillo-Ramirez S."/>
            <person name="Margos G."/>
            <person name="Rudolf I."/>
        </authorList>
    </citation>
    <scope>NUCLEOTIDE SEQUENCE</scope>
    <source>
        <strain evidence="6">BR149</strain>
    </source>
</reference>
<evidence type="ECO:0000256" key="3">
    <source>
        <dbReference type="ARBA" id="ARBA00022553"/>
    </source>
</evidence>
<keyword evidence="3" id="KW-0597">Phosphoprotein</keyword>
<proteinExistence type="inferred from homology"/>
<keyword evidence="7" id="KW-1185">Reference proteome</keyword>
<dbReference type="PANTHER" id="PTHR42946">
    <property type="entry name" value="PHOSPHOHEXOSE MUTASE"/>
    <property type="match status" value="1"/>
</dbReference>
<evidence type="ECO:0000259" key="4">
    <source>
        <dbReference type="Pfam" id="PF02878"/>
    </source>
</evidence>
<dbReference type="EMBL" id="JAATLM010000001">
    <property type="protein sequence ID" value="NIZ69757.1"/>
    <property type="molecule type" value="Genomic_DNA"/>
</dbReference>
<dbReference type="InterPro" id="IPR005844">
    <property type="entry name" value="A-D-PHexomutase_a/b/a-I"/>
</dbReference>
<evidence type="ECO:0000256" key="1">
    <source>
        <dbReference type="ARBA" id="ARBA00001946"/>
    </source>
</evidence>
<comment type="caution">
    <text evidence="6">The sequence shown here is derived from an EMBL/GenBank/DDBJ whole genome shotgun (WGS) entry which is preliminary data.</text>
</comment>
<evidence type="ECO:0000313" key="6">
    <source>
        <dbReference type="EMBL" id="NIZ69757.1"/>
    </source>
</evidence>
<dbReference type="AlphaFoldDB" id="A0A968KWY2"/>
<organism evidence="6 7">
    <name type="scientific">Entomospira culicis</name>
    <dbReference type="NCBI Taxonomy" id="2719989"/>
    <lineage>
        <taxon>Bacteria</taxon>
        <taxon>Pseudomonadati</taxon>
        <taxon>Spirochaetota</taxon>
        <taxon>Spirochaetia</taxon>
        <taxon>Spirochaetales</taxon>
        <taxon>Spirochaetaceae</taxon>
        <taxon>Entomospira</taxon>
    </lineage>
</organism>
<dbReference type="PANTHER" id="PTHR42946:SF1">
    <property type="entry name" value="PHOSPHOGLUCOMUTASE (ALPHA-D-GLUCOSE-1,6-BISPHOSPHATE-DEPENDENT)"/>
    <property type="match status" value="1"/>
</dbReference>
<evidence type="ECO:0008006" key="8">
    <source>
        <dbReference type="Google" id="ProtNLM"/>
    </source>
</evidence>
<name>A0A968KWY2_9SPIO</name>
<evidence type="ECO:0000259" key="5">
    <source>
        <dbReference type="Pfam" id="PF02880"/>
    </source>
</evidence>
<dbReference type="InterPro" id="IPR016055">
    <property type="entry name" value="A-D-PHexomutase_a/b/a-I/II/III"/>
</dbReference>
<evidence type="ECO:0000256" key="2">
    <source>
        <dbReference type="ARBA" id="ARBA00010231"/>
    </source>
</evidence>
<dbReference type="GO" id="GO:0005975">
    <property type="term" value="P:carbohydrate metabolic process"/>
    <property type="evidence" value="ECO:0007669"/>
    <property type="project" value="InterPro"/>
</dbReference>
<gene>
    <name evidence="6" type="ORF">HCT48_05970</name>
</gene>
<evidence type="ECO:0000313" key="7">
    <source>
        <dbReference type="Proteomes" id="UP000778951"/>
    </source>
</evidence>
<protein>
    <recommendedName>
        <fullName evidence="8">Phosphoglucomutase</fullName>
    </recommendedName>
</protein>
<dbReference type="RefSeq" id="WP_167695838.1">
    <property type="nucleotide sequence ID" value="NZ_CP118185.1"/>
</dbReference>
<comment type="similarity">
    <text evidence="2">Belongs to the phosphohexose mutase family.</text>
</comment>
<accession>A0A968KWY2</accession>
<dbReference type="SUPFAM" id="SSF53738">
    <property type="entry name" value="Phosphoglucomutase, first 3 domains"/>
    <property type="match status" value="2"/>
</dbReference>
<dbReference type="Proteomes" id="UP000778951">
    <property type="component" value="Unassembled WGS sequence"/>
</dbReference>
<dbReference type="GO" id="GO:0004615">
    <property type="term" value="F:phosphomannomutase activity"/>
    <property type="evidence" value="ECO:0007669"/>
    <property type="project" value="TreeGrafter"/>
</dbReference>
<dbReference type="Pfam" id="PF02880">
    <property type="entry name" value="PGM_PMM_III"/>
    <property type="match status" value="1"/>
</dbReference>
<feature type="domain" description="Alpha-D-phosphohexomutase alpha/beta/alpha" evidence="5">
    <location>
        <begin position="321"/>
        <end position="418"/>
    </location>
</feature>
<dbReference type="Gene3D" id="3.40.120.10">
    <property type="entry name" value="Alpha-D-Glucose-1,6-Bisphosphate, subunit A, domain 3"/>
    <property type="match status" value="3"/>
</dbReference>